<reference evidence="2" key="1">
    <citation type="submission" date="2020-11" db="EMBL/GenBank/DDBJ databases">
        <authorList>
            <consortium name="DOE Joint Genome Institute"/>
            <person name="Ahrendt S."/>
            <person name="Riley R."/>
            <person name="Andreopoulos W."/>
            <person name="Labutti K."/>
            <person name="Pangilinan J."/>
            <person name="Ruiz-Duenas F.J."/>
            <person name="Barrasa J.M."/>
            <person name="Sanchez-Garcia M."/>
            <person name="Camarero S."/>
            <person name="Miyauchi S."/>
            <person name="Serrano A."/>
            <person name="Linde D."/>
            <person name="Babiker R."/>
            <person name="Drula E."/>
            <person name="Ayuso-Fernandez I."/>
            <person name="Pacheco R."/>
            <person name="Padilla G."/>
            <person name="Ferreira P."/>
            <person name="Barriuso J."/>
            <person name="Kellner H."/>
            <person name="Castanera R."/>
            <person name="Alfaro M."/>
            <person name="Ramirez L."/>
            <person name="Pisabarro A.G."/>
            <person name="Kuo A."/>
            <person name="Tritt A."/>
            <person name="Lipzen A."/>
            <person name="He G."/>
            <person name="Yan M."/>
            <person name="Ng V."/>
            <person name="Cullen D."/>
            <person name="Martin F."/>
            <person name="Rosso M.-N."/>
            <person name="Henrissat B."/>
            <person name="Hibbett D."/>
            <person name="Martinez A.T."/>
            <person name="Grigoriev I.V."/>
        </authorList>
    </citation>
    <scope>NUCLEOTIDE SEQUENCE</scope>
    <source>
        <strain evidence="2">AH 40177</strain>
    </source>
</reference>
<evidence type="ECO:0000313" key="3">
    <source>
        <dbReference type="Proteomes" id="UP000772434"/>
    </source>
</evidence>
<dbReference type="AlphaFoldDB" id="A0A9P5UAI3"/>
<keyword evidence="1" id="KW-1133">Transmembrane helix</keyword>
<protein>
    <submittedName>
        <fullName evidence="2">Uncharacterized protein</fullName>
    </submittedName>
</protein>
<dbReference type="OrthoDB" id="3029622at2759"/>
<comment type="caution">
    <text evidence="2">The sequence shown here is derived from an EMBL/GenBank/DDBJ whole genome shotgun (WGS) entry which is preliminary data.</text>
</comment>
<feature type="transmembrane region" description="Helical" evidence="1">
    <location>
        <begin position="254"/>
        <end position="270"/>
    </location>
</feature>
<proteinExistence type="predicted"/>
<keyword evidence="1" id="KW-0472">Membrane</keyword>
<evidence type="ECO:0000256" key="1">
    <source>
        <dbReference type="SAM" id="Phobius"/>
    </source>
</evidence>
<name>A0A9P5UAI3_9AGAR</name>
<feature type="transmembrane region" description="Helical" evidence="1">
    <location>
        <begin position="56"/>
        <end position="78"/>
    </location>
</feature>
<keyword evidence="3" id="KW-1185">Reference proteome</keyword>
<dbReference type="EMBL" id="JADNRY010000027">
    <property type="protein sequence ID" value="KAF9072047.1"/>
    <property type="molecule type" value="Genomic_DNA"/>
</dbReference>
<organism evidence="2 3">
    <name type="scientific">Rhodocollybia butyracea</name>
    <dbReference type="NCBI Taxonomy" id="206335"/>
    <lineage>
        <taxon>Eukaryota</taxon>
        <taxon>Fungi</taxon>
        <taxon>Dikarya</taxon>
        <taxon>Basidiomycota</taxon>
        <taxon>Agaricomycotina</taxon>
        <taxon>Agaricomycetes</taxon>
        <taxon>Agaricomycetidae</taxon>
        <taxon>Agaricales</taxon>
        <taxon>Marasmiineae</taxon>
        <taxon>Omphalotaceae</taxon>
        <taxon>Rhodocollybia</taxon>
    </lineage>
</organism>
<feature type="transmembrane region" description="Helical" evidence="1">
    <location>
        <begin position="110"/>
        <end position="132"/>
    </location>
</feature>
<accession>A0A9P5UAI3</accession>
<sequence length="324" mass="35834">MTPEEVTELSNVGLVLFQNSFQAILMLILSGIYCLAFCIGLYLYWKNTAATVAKKALICVLLGTFVLMLLRLVCYMAPGLKLVKYGLVVTLPGGIMEQIVVADTQSQVTVYVFISTWSTNIIIAITDAVIVWRAWAIWVDNMKVRWTLLLVMLADIDYQNSSITLDWVNFILSLSVNIIATCLISFQAWLHHKSIESISITRKRTKGERTLLLLVESGAIYALLQLLTIITSALSAKAPSVSPIYITTLLTTQFYTAAAALNPVAIFILVQTQNTYEQSFHLEQISSLSQQAQSQQVSVVLSGPEDTPADVAFADREINMTHSA</sequence>
<evidence type="ECO:0000313" key="2">
    <source>
        <dbReference type="EMBL" id="KAF9072047.1"/>
    </source>
</evidence>
<keyword evidence="1" id="KW-0812">Transmembrane</keyword>
<feature type="transmembrane region" description="Helical" evidence="1">
    <location>
        <begin position="20"/>
        <end position="44"/>
    </location>
</feature>
<dbReference type="Proteomes" id="UP000772434">
    <property type="component" value="Unassembled WGS sequence"/>
</dbReference>
<gene>
    <name evidence="2" type="ORF">BDP27DRAFT_1320988</name>
</gene>
<feature type="transmembrane region" description="Helical" evidence="1">
    <location>
        <begin position="211"/>
        <end position="234"/>
    </location>
</feature>
<feature type="transmembrane region" description="Helical" evidence="1">
    <location>
        <begin position="167"/>
        <end position="190"/>
    </location>
</feature>